<name>A4S7J7_OSTLU</name>
<dbReference type="GeneID" id="5005333"/>
<evidence type="ECO:0000313" key="1">
    <source>
        <dbReference type="EMBL" id="ABO99757.1"/>
    </source>
</evidence>
<dbReference type="EMBL" id="CP000594">
    <property type="protein sequence ID" value="ABO99757.1"/>
    <property type="molecule type" value="Genomic_DNA"/>
</dbReference>
<evidence type="ECO:0000313" key="2">
    <source>
        <dbReference type="Proteomes" id="UP000001568"/>
    </source>
</evidence>
<protein>
    <submittedName>
        <fullName evidence="1">Uncharacterized protein</fullName>
    </submittedName>
</protein>
<proteinExistence type="predicted"/>
<accession>A4S7J7</accession>
<reference evidence="1 2" key="1">
    <citation type="journal article" date="2007" name="Proc. Natl. Acad. Sci. U.S.A.">
        <title>The tiny eukaryote Ostreococcus provides genomic insights into the paradox of plankton speciation.</title>
        <authorList>
            <person name="Palenik B."/>
            <person name="Grimwood J."/>
            <person name="Aerts A."/>
            <person name="Rouze P."/>
            <person name="Salamov A."/>
            <person name="Putnam N."/>
            <person name="Dupont C."/>
            <person name="Jorgensen R."/>
            <person name="Derelle E."/>
            <person name="Rombauts S."/>
            <person name="Zhou K."/>
            <person name="Otillar R."/>
            <person name="Merchant S.S."/>
            <person name="Podell S."/>
            <person name="Gaasterland T."/>
            <person name="Napoli C."/>
            <person name="Gendler K."/>
            <person name="Manuell A."/>
            <person name="Tai V."/>
            <person name="Vallon O."/>
            <person name="Piganeau G."/>
            <person name="Jancek S."/>
            <person name="Heijde M."/>
            <person name="Jabbari K."/>
            <person name="Bowler C."/>
            <person name="Lohr M."/>
            <person name="Robbens S."/>
            <person name="Werner G."/>
            <person name="Dubchak I."/>
            <person name="Pazour G.J."/>
            <person name="Ren Q."/>
            <person name="Paulsen I."/>
            <person name="Delwiche C."/>
            <person name="Schmutz J."/>
            <person name="Rokhsar D."/>
            <person name="Van de Peer Y."/>
            <person name="Moreau H."/>
            <person name="Grigoriev I.V."/>
        </authorList>
    </citation>
    <scope>NUCLEOTIDE SEQUENCE [LARGE SCALE GENOMIC DNA]</scope>
    <source>
        <strain evidence="1 2">CCE9901</strain>
    </source>
</reference>
<keyword evidence="2" id="KW-1185">Reference proteome</keyword>
<dbReference type="RefSeq" id="XP_001421464.1">
    <property type="nucleotide sequence ID" value="XM_001421427.1"/>
</dbReference>
<dbReference type="AlphaFoldDB" id="A4S7J7"/>
<dbReference type="HOGENOM" id="CLU_2744567_0_0_1"/>
<organism evidence="1 2">
    <name type="scientific">Ostreococcus lucimarinus (strain CCE9901)</name>
    <dbReference type="NCBI Taxonomy" id="436017"/>
    <lineage>
        <taxon>Eukaryota</taxon>
        <taxon>Viridiplantae</taxon>
        <taxon>Chlorophyta</taxon>
        <taxon>Mamiellophyceae</taxon>
        <taxon>Mamiellales</taxon>
        <taxon>Bathycoccaceae</taxon>
        <taxon>Ostreococcus</taxon>
    </lineage>
</organism>
<dbReference type="Proteomes" id="UP000001568">
    <property type="component" value="Chromosome 14"/>
</dbReference>
<sequence>MMRHTCPYHLISVTIKLVNLVKLRLGNARERRVDFSLVERRRRRRRRRTTTRVMLESRHSSIEDSVFSGFL</sequence>
<gene>
    <name evidence="1" type="ORF">OSTLU_27514</name>
</gene>
<dbReference type="Gramene" id="ABO99757">
    <property type="protein sequence ID" value="ABO99757"/>
    <property type="gene ID" value="OSTLU_27514"/>
</dbReference>
<dbReference type="KEGG" id="olu:OSTLU_27514"/>